<dbReference type="GO" id="GO:0003677">
    <property type="term" value="F:DNA binding"/>
    <property type="evidence" value="ECO:0007669"/>
    <property type="project" value="InterPro"/>
</dbReference>
<name>A0A2N0H7Q5_9SPHN</name>
<dbReference type="AlphaFoldDB" id="A0A2N0H7Q5"/>
<evidence type="ECO:0000259" key="1">
    <source>
        <dbReference type="PROSITE" id="PS50943"/>
    </source>
</evidence>
<dbReference type="Pfam" id="PF13560">
    <property type="entry name" value="HTH_31"/>
    <property type="match status" value="1"/>
</dbReference>
<dbReference type="Gene3D" id="1.10.260.40">
    <property type="entry name" value="lambda repressor-like DNA-binding domains"/>
    <property type="match status" value="1"/>
</dbReference>
<evidence type="ECO:0000313" key="2">
    <source>
        <dbReference type="EMBL" id="PKB14920.1"/>
    </source>
</evidence>
<reference evidence="2 3" key="1">
    <citation type="submission" date="2017-11" db="EMBL/GenBank/DDBJ databases">
        <title>Genomic Encyclopedia of Type Strains, Phase III (KMG-III): the genomes of soil and plant-associated and newly described type strains.</title>
        <authorList>
            <person name="Whitman W."/>
        </authorList>
    </citation>
    <scope>NUCLEOTIDE SEQUENCE [LARGE SCALE GENOMIC DNA]</scope>
    <source>
        <strain evidence="2 3">CGMCC 1.12274</strain>
    </source>
</reference>
<dbReference type="CDD" id="cd00093">
    <property type="entry name" value="HTH_XRE"/>
    <property type="match status" value="1"/>
</dbReference>
<gene>
    <name evidence="2" type="ORF">B0I00_2522</name>
</gene>
<dbReference type="SMART" id="SM00530">
    <property type="entry name" value="HTH_XRE"/>
    <property type="match status" value="1"/>
</dbReference>
<proteinExistence type="predicted"/>
<protein>
    <submittedName>
        <fullName evidence="2">Transcriptional regulator with XRE-family HTH domain</fullName>
    </submittedName>
</protein>
<dbReference type="Proteomes" id="UP000232587">
    <property type="component" value="Unassembled WGS sequence"/>
</dbReference>
<dbReference type="SUPFAM" id="SSF47413">
    <property type="entry name" value="lambda repressor-like DNA-binding domains"/>
    <property type="match status" value="1"/>
</dbReference>
<dbReference type="InterPro" id="IPR001387">
    <property type="entry name" value="Cro/C1-type_HTH"/>
</dbReference>
<feature type="domain" description="HTH cro/C1-type" evidence="1">
    <location>
        <begin position="15"/>
        <end position="72"/>
    </location>
</feature>
<dbReference type="InterPro" id="IPR010982">
    <property type="entry name" value="Lambda_DNA-bd_dom_sf"/>
</dbReference>
<sequence length="124" mass="13767">MSGLNKSPVTLGVHLAAIRSDRKLTLRQVEEATGKEVSNAYLSQIENDKVGAPSPHVLHALAELYKVDYTHLMELAGYLRAPVQHASGERHGRAATFAEISLTDDEEAELLRFLKFLRAQKDDK</sequence>
<evidence type="ECO:0000313" key="3">
    <source>
        <dbReference type="Proteomes" id="UP000232587"/>
    </source>
</evidence>
<organism evidence="2 3">
    <name type="scientific">Novosphingobium kunmingense</name>
    <dbReference type="NCBI Taxonomy" id="1211806"/>
    <lineage>
        <taxon>Bacteria</taxon>
        <taxon>Pseudomonadati</taxon>
        <taxon>Pseudomonadota</taxon>
        <taxon>Alphaproteobacteria</taxon>
        <taxon>Sphingomonadales</taxon>
        <taxon>Sphingomonadaceae</taxon>
        <taxon>Novosphingobium</taxon>
    </lineage>
</organism>
<dbReference type="OrthoDB" id="9809730at2"/>
<keyword evidence="3" id="KW-1185">Reference proteome</keyword>
<dbReference type="PROSITE" id="PS50943">
    <property type="entry name" value="HTH_CROC1"/>
    <property type="match status" value="1"/>
</dbReference>
<comment type="caution">
    <text evidence="2">The sequence shown here is derived from an EMBL/GenBank/DDBJ whole genome shotgun (WGS) entry which is preliminary data.</text>
</comment>
<dbReference type="EMBL" id="PHUF01000004">
    <property type="protein sequence ID" value="PKB14920.1"/>
    <property type="molecule type" value="Genomic_DNA"/>
</dbReference>
<dbReference type="RefSeq" id="WP_100867699.1">
    <property type="nucleotide sequence ID" value="NZ_PHUF01000004.1"/>
</dbReference>
<accession>A0A2N0H7Q5</accession>